<evidence type="ECO:0000313" key="3">
    <source>
        <dbReference type="Proteomes" id="UP000051888"/>
    </source>
</evidence>
<dbReference type="RefSeq" id="WP_055738349.1">
    <property type="nucleotide sequence ID" value="NZ_JAAIWL010000046.1"/>
</dbReference>
<protein>
    <submittedName>
        <fullName evidence="2">Uncharacterized protein</fullName>
    </submittedName>
</protein>
<sequence>MKKITFFIIALLIFTVSNFGSESFAATKHSYTAPVVTAYVGLTSGHGATYGFYNVQYKTIAVHKDSSNKPVIPFGTDINCDIALRLPTASGTKYVSTYSVTDTGAGLAGDWFDVYYGTDNSTNRYWADQFGTEKNVSYSATF</sequence>
<organism evidence="2 3">
    <name type="scientific">Heyndrickxia shackletonii</name>
    <dbReference type="NCBI Taxonomy" id="157838"/>
    <lineage>
        <taxon>Bacteria</taxon>
        <taxon>Bacillati</taxon>
        <taxon>Bacillota</taxon>
        <taxon>Bacilli</taxon>
        <taxon>Bacillales</taxon>
        <taxon>Bacillaceae</taxon>
        <taxon>Heyndrickxia</taxon>
    </lineage>
</organism>
<evidence type="ECO:0000313" key="2">
    <source>
        <dbReference type="EMBL" id="KQL52649.1"/>
    </source>
</evidence>
<feature type="chain" id="PRO_5006207945" evidence="1">
    <location>
        <begin position="26"/>
        <end position="142"/>
    </location>
</feature>
<gene>
    <name evidence="2" type="ORF">AN964_03300</name>
</gene>
<reference evidence="2 3" key="1">
    <citation type="submission" date="2015-09" db="EMBL/GenBank/DDBJ databases">
        <title>Genome sequencing project for genomic taxonomy and phylogenomics of Bacillus-like bacteria.</title>
        <authorList>
            <person name="Liu B."/>
            <person name="Wang J."/>
            <person name="Zhu Y."/>
            <person name="Liu G."/>
            <person name="Chen Q."/>
            <person name="Chen Z."/>
            <person name="Lan J."/>
            <person name="Che J."/>
            <person name="Ge C."/>
            <person name="Shi H."/>
            <person name="Pan Z."/>
            <person name="Liu X."/>
        </authorList>
    </citation>
    <scope>NUCLEOTIDE SEQUENCE [LARGE SCALE GENOMIC DNA]</scope>
    <source>
        <strain evidence="2 3">LMG 18435</strain>
    </source>
</reference>
<dbReference type="Proteomes" id="UP000051888">
    <property type="component" value="Unassembled WGS sequence"/>
</dbReference>
<name>A0A0Q3TG79_9BACI</name>
<dbReference type="EMBL" id="LJJC01000004">
    <property type="protein sequence ID" value="KQL52649.1"/>
    <property type="molecule type" value="Genomic_DNA"/>
</dbReference>
<dbReference type="AlphaFoldDB" id="A0A0Q3TG79"/>
<dbReference type="OrthoDB" id="2663076at2"/>
<keyword evidence="3" id="KW-1185">Reference proteome</keyword>
<evidence type="ECO:0000256" key="1">
    <source>
        <dbReference type="SAM" id="SignalP"/>
    </source>
</evidence>
<comment type="caution">
    <text evidence="2">The sequence shown here is derived from an EMBL/GenBank/DDBJ whole genome shotgun (WGS) entry which is preliminary data.</text>
</comment>
<feature type="signal peptide" evidence="1">
    <location>
        <begin position="1"/>
        <end position="25"/>
    </location>
</feature>
<keyword evidence="1" id="KW-0732">Signal</keyword>
<dbReference type="PATRIC" id="fig|157838.3.peg.733"/>
<proteinExistence type="predicted"/>
<accession>A0A0Q3TG79</accession>